<proteinExistence type="predicted"/>
<sequence>MNSTGTGSDWGFGRKKKRIRPGDGHPLKPFRVWHGLTRSLFYAPLETSEGRAKLYAVNVNYFDWDDKADLYLDGVHTAQADLPAEFPVEGGTIEVAASTYGLKRMHFVDRTGQARVLKPDPASAEGLRASLAQRAPRISRLMSILAVVILLTLLPFGLLHIAEIITQIGFAQQYIDPFTSPIRLPDWATTPALVLSILAALERALTLRSHWLIDMETGWFD</sequence>
<dbReference type="AlphaFoldDB" id="A0A1B7LV23"/>
<feature type="region of interest" description="Disordered" evidence="1">
    <location>
        <begin position="1"/>
        <end position="23"/>
    </location>
</feature>
<evidence type="ECO:0000256" key="2">
    <source>
        <dbReference type="SAM" id="Phobius"/>
    </source>
</evidence>
<evidence type="ECO:0000256" key="1">
    <source>
        <dbReference type="SAM" id="MobiDB-lite"/>
    </source>
</evidence>
<evidence type="ECO:0000313" key="4">
    <source>
        <dbReference type="Proteomes" id="UP000078292"/>
    </source>
</evidence>
<dbReference type="RefSeq" id="WP_043055591.1">
    <property type="nucleotide sequence ID" value="NZ_LXEY01000113.1"/>
</dbReference>
<keyword evidence="2" id="KW-0812">Transmembrane</keyword>
<dbReference type="Proteomes" id="UP000078292">
    <property type="component" value="Unassembled WGS sequence"/>
</dbReference>
<keyword evidence="2" id="KW-1133">Transmembrane helix</keyword>
<name>A0A1B7LV23_9MICC</name>
<protein>
    <submittedName>
        <fullName evidence="3">Uncharacterized protein</fullName>
    </submittedName>
</protein>
<dbReference type="OrthoDB" id="2716688at2"/>
<organism evidence="3 4">
    <name type="scientific">Enteractinococcus helveticum</name>
    <dbReference type="NCBI Taxonomy" id="1837282"/>
    <lineage>
        <taxon>Bacteria</taxon>
        <taxon>Bacillati</taxon>
        <taxon>Actinomycetota</taxon>
        <taxon>Actinomycetes</taxon>
        <taxon>Micrococcales</taxon>
        <taxon>Micrococcaceae</taxon>
    </lineage>
</organism>
<evidence type="ECO:0000313" key="3">
    <source>
        <dbReference type="EMBL" id="OAV51887.1"/>
    </source>
</evidence>
<dbReference type="EMBL" id="LXEY01000113">
    <property type="protein sequence ID" value="OAV51887.1"/>
    <property type="molecule type" value="Genomic_DNA"/>
</dbReference>
<reference evidence="3 4" key="1">
    <citation type="submission" date="2016-04" db="EMBL/GenBank/DDBJ databases">
        <title>First whole genome shotgun sequence of the bacterium Enteractinococcus sp. strain UASWS1574.</title>
        <authorList>
            <person name="Crovadore J."/>
            <person name="Chablais R."/>
            <person name="Lefort F."/>
        </authorList>
    </citation>
    <scope>NUCLEOTIDE SEQUENCE [LARGE SCALE GENOMIC DNA]</scope>
    <source>
        <strain evidence="3 4">UASWS1574</strain>
    </source>
</reference>
<feature type="transmembrane region" description="Helical" evidence="2">
    <location>
        <begin position="141"/>
        <end position="162"/>
    </location>
</feature>
<keyword evidence="2" id="KW-0472">Membrane</keyword>
<accession>A0A1B7LV23</accession>
<keyword evidence="4" id="KW-1185">Reference proteome</keyword>
<comment type="caution">
    <text evidence="3">The sequence shown here is derived from an EMBL/GenBank/DDBJ whole genome shotgun (WGS) entry which is preliminary data.</text>
</comment>
<gene>
    <name evidence="3" type="ORF">A6F49_01420</name>
</gene>
<dbReference type="STRING" id="1837282.A6F49_01420"/>